<feature type="domain" description="BRCT" evidence="1">
    <location>
        <begin position="312"/>
        <end position="396"/>
    </location>
</feature>
<evidence type="ECO:0000259" key="1">
    <source>
        <dbReference type="PROSITE" id="PS50172"/>
    </source>
</evidence>
<dbReference type="eggNOG" id="COG0272">
    <property type="taxonomic scope" value="Bacteria"/>
</dbReference>
<dbReference type="OrthoDB" id="5451971at2"/>
<dbReference type="PROSITE" id="PS50172">
    <property type="entry name" value="BRCT"/>
    <property type="match status" value="1"/>
</dbReference>
<evidence type="ECO:0000313" key="2">
    <source>
        <dbReference type="EMBL" id="ABZ75866.1"/>
    </source>
</evidence>
<name>B0TKR4_SHEHH</name>
<dbReference type="STRING" id="458817.Shal_1298"/>
<evidence type="ECO:0000313" key="3">
    <source>
        <dbReference type="Proteomes" id="UP000001317"/>
    </source>
</evidence>
<keyword evidence="3" id="KW-1185">Reference proteome</keyword>
<proteinExistence type="predicted"/>
<dbReference type="InterPro" id="IPR036420">
    <property type="entry name" value="BRCT_dom_sf"/>
</dbReference>
<reference evidence="2" key="1">
    <citation type="submission" date="2008-01" db="EMBL/GenBank/DDBJ databases">
        <title>Complete sequence of Shewanella halifaxensis HAW-EB4.</title>
        <authorList>
            <consortium name="US DOE Joint Genome Institute"/>
            <person name="Copeland A."/>
            <person name="Lucas S."/>
            <person name="Lapidus A."/>
            <person name="Glavina del Rio T."/>
            <person name="Dalin E."/>
            <person name="Tice H."/>
            <person name="Bruce D."/>
            <person name="Goodwin L."/>
            <person name="Pitluck S."/>
            <person name="Sims D."/>
            <person name="Brettin T."/>
            <person name="Detter J.C."/>
            <person name="Han C."/>
            <person name="Kuske C.R."/>
            <person name="Schmutz J."/>
            <person name="Larimer F."/>
            <person name="Land M."/>
            <person name="Hauser L."/>
            <person name="Kyrpides N."/>
            <person name="Kim E."/>
            <person name="Zhao J.-S."/>
            <person name="Richardson P."/>
        </authorList>
    </citation>
    <scope>NUCLEOTIDE SEQUENCE [LARGE SCALE GENOMIC DNA]</scope>
    <source>
        <strain evidence="2">HAW-EB4</strain>
    </source>
</reference>
<organism evidence="2 3">
    <name type="scientific">Shewanella halifaxensis (strain HAW-EB4)</name>
    <dbReference type="NCBI Taxonomy" id="458817"/>
    <lineage>
        <taxon>Bacteria</taxon>
        <taxon>Pseudomonadati</taxon>
        <taxon>Pseudomonadota</taxon>
        <taxon>Gammaproteobacteria</taxon>
        <taxon>Alteromonadales</taxon>
        <taxon>Shewanellaceae</taxon>
        <taxon>Shewanella</taxon>
    </lineage>
</organism>
<dbReference type="Gene3D" id="3.40.50.10190">
    <property type="entry name" value="BRCT domain"/>
    <property type="match status" value="2"/>
</dbReference>
<sequence>MKAFEICFTGFNAVERNELETLGELVGLSVKKNVTNSLHILCVGDNAGPSKIDKSLEGGSVIIDKPQFVHFAYTGELPQTTVEQILTLVESRTPIKPKQQKTNDLLLNKDAQPYGHFNQAANIEKAISSLQGILLGITADSKLKPAEYAFLDLWLRTHWEVSDDPDIVDIIDVLNDVLEDGVIDEDEYEDLLSLINDVNDIRGFIEPNSHNQINQLLGMLQGVSAADDVNEKDIDALAVWLDENHQILNKWPASVVTSKLCDIFEDGIITEDEKKDLLLTVQKITGRRFCETGDVTDNTTECFDDITEIPHDNIGFCFTGKFKTGSRKTVESKAQSLGAITSKDVLLSTQFLVIGTLASRDWKYLSHGRKIEKAMLLKEKGHEIYVISEEQWLAAV</sequence>
<dbReference type="RefSeq" id="WP_012276407.1">
    <property type="nucleotide sequence ID" value="NC_010334.1"/>
</dbReference>
<dbReference type="InterPro" id="IPR001357">
    <property type="entry name" value="BRCT_dom"/>
</dbReference>
<gene>
    <name evidence="2" type="ordered locus">Shal_1298</name>
</gene>
<dbReference type="SUPFAM" id="SSF52113">
    <property type="entry name" value="BRCT domain"/>
    <property type="match status" value="2"/>
</dbReference>
<dbReference type="KEGG" id="shl:Shal_1298"/>
<dbReference type="Proteomes" id="UP000001317">
    <property type="component" value="Chromosome"/>
</dbReference>
<dbReference type="HOGENOM" id="CLU_058425_0_0_6"/>
<accession>B0TKR4</accession>
<dbReference type="EMBL" id="CP000931">
    <property type="protein sequence ID" value="ABZ75866.1"/>
    <property type="molecule type" value="Genomic_DNA"/>
</dbReference>
<protein>
    <recommendedName>
        <fullName evidence="1">BRCT domain-containing protein</fullName>
    </recommendedName>
</protein>
<dbReference type="AlphaFoldDB" id="B0TKR4"/>
<dbReference type="CDD" id="cd17748">
    <property type="entry name" value="BRCT_DNA_ligase_like"/>
    <property type="match status" value="1"/>
</dbReference>